<accession>A0ABQ4SXJ0</accession>
<evidence type="ECO:0000259" key="3">
    <source>
        <dbReference type="PROSITE" id="PS50887"/>
    </source>
</evidence>
<evidence type="ECO:0008006" key="6">
    <source>
        <dbReference type="Google" id="ProtNLM"/>
    </source>
</evidence>
<feature type="transmembrane region" description="Helical" evidence="1">
    <location>
        <begin position="61"/>
        <end position="83"/>
    </location>
</feature>
<dbReference type="InterPro" id="IPR043128">
    <property type="entry name" value="Rev_trsase/Diguanyl_cyclase"/>
</dbReference>
<keyword evidence="1" id="KW-0812">Transmembrane</keyword>
<dbReference type="PANTHER" id="PTHR44757">
    <property type="entry name" value="DIGUANYLATE CYCLASE DGCP"/>
    <property type="match status" value="1"/>
</dbReference>
<keyword evidence="5" id="KW-1185">Reference proteome</keyword>
<proteinExistence type="predicted"/>
<dbReference type="Pfam" id="PF00989">
    <property type="entry name" value="PAS"/>
    <property type="match status" value="1"/>
</dbReference>
<dbReference type="Pfam" id="PF00563">
    <property type="entry name" value="EAL"/>
    <property type="match status" value="1"/>
</dbReference>
<dbReference type="SMART" id="SM00052">
    <property type="entry name" value="EAL"/>
    <property type="match status" value="1"/>
</dbReference>
<name>A0ABQ4SXJ0_9HYPH</name>
<evidence type="ECO:0000259" key="2">
    <source>
        <dbReference type="PROSITE" id="PS50883"/>
    </source>
</evidence>
<organism evidence="4 5">
    <name type="scientific">Methylobacterium jeotgali</name>
    <dbReference type="NCBI Taxonomy" id="381630"/>
    <lineage>
        <taxon>Bacteria</taxon>
        <taxon>Pseudomonadati</taxon>
        <taxon>Pseudomonadota</taxon>
        <taxon>Alphaproteobacteria</taxon>
        <taxon>Hyphomicrobiales</taxon>
        <taxon>Methylobacteriaceae</taxon>
        <taxon>Methylobacterium</taxon>
    </lineage>
</organism>
<evidence type="ECO:0000313" key="4">
    <source>
        <dbReference type="EMBL" id="GJE07597.1"/>
    </source>
</evidence>
<dbReference type="InterPro" id="IPR035965">
    <property type="entry name" value="PAS-like_dom_sf"/>
</dbReference>
<dbReference type="PROSITE" id="PS50883">
    <property type="entry name" value="EAL"/>
    <property type="match status" value="1"/>
</dbReference>
<dbReference type="EMBL" id="BPQR01000049">
    <property type="protein sequence ID" value="GJE07597.1"/>
    <property type="molecule type" value="Genomic_DNA"/>
</dbReference>
<keyword evidence="1" id="KW-0472">Membrane</keyword>
<feature type="domain" description="GGDEF" evidence="3">
    <location>
        <begin position="362"/>
        <end position="500"/>
    </location>
</feature>
<dbReference type="CDD" id="cd01949">
    <property type="entry name" value="GGDEF"/>
    <property type="match status" value="1"/>
</dbReference>
<evidence type="ECO:0000313" key="5">
    <source>
        <dbReference type="Proteomes" id="UP001055102"/>
    </source>
</evidence>
<feature type="transmembrane region" description="Helical" evidence="1">
    <location>
        <begin position="139"/>
        <end position="156"/>
    </location>
</feature>
<evidence type="ECO:0000256" key="1">
    <source>
        <dbReference type="SAM" id="Phobius"/>
    </source>
</evidence>
<dbReference type="InterPro" id="IPR000160">
    <property type="entry name" value="GGDEF_dom"/>
</dbReference>
<dbReference type="Proteomes" id="UP001055102">
    <property type="component" value="Unassembled WGS sequence"/>
</dbReference>
<dbReference type="SUPFAM" id="SSF55785">
    <property type="entry name" value="PYP-like sensor domain (PAS domain)"/>
    <property type="match status" value="1"/>
</dbReference>
<dbReference type="InterPro" id="IPR000014">
    <property type="entry name" value="PAS"/>
</dbReference>
<dbReference type="InterPro" id="IPR001633">
    <property type="entry name" value="EAL_dom"/>
</dbReference>
<dbReference type="Gene3D" id="3.20.20.450">
    <property type="entry name" value="EAL domain"/>
    <property type="match status" value="1"/>
</dbReference>
<dbReference type="NCBIfam" id="TIGR00254">
    <property type="entry name" value="GGDEF"/>
    <property type="match status" value="1"/>
</dbReference>
<feature type="transmembrane region" description="Helical" evidence="1">
    <location>
        <begin position="116"/>
        <end position="132"/>
    </location>
</feature>
<dbReference type="SUPFAM" id="SSF141868">
    <property type="entry name" value="EAL domain-like"/>
    <property type="match status" value="1"/>
</dbReference>
<dbReference type="CDD" id="cd00130">
    <property type="entry name" value="PAS"/>
    <property type="match status" value="1"/>
</dbReference>
<dbReference type="SUPFAM" id="SSF55073">
    <property type="entry name" value="Nucleotide cyclase"/>
    <property type="match status" value="1"/>
</dbReference>
<gene>
    <name evidence="4" type="ORF">AOPFMNJM_2926</name>
</gene>
<dbReference type="NCBIfam" id="TIGR00229">
    <property type="entry name" value="sensory_box"/>
    <property type="match status" value="1"/>
</dbReference>
<feature type="domain" description="EAL" evidence="2">
    <location>
        <begin position="509"/>
        <end position="764"/>
    </location>
</feature>
<dbReference type="Gene3D" id="3.30.450.20">
    <property type="entry name" value="PAS domain"/>
    <property type="match status" value="1"/>
</dbReference>
<dbReference type="RefSeq" id="WP_238276861.1">
    <property type="nucleotide sequence ID" value="NZ_BPQR01000049.1"/>
</dbReference>
<feature type="transmembrane region" description="Helical" evidence="1">
    <location>
        <begin position="36"/>
        <end position="55"/>
    </location>
</feature>
<keyword evidence="1" id="KW-1133">Transmembrane helix</keyword>
<dbReference type="InterPro" id="IPR029787">
    <property type="entry name" value="Nucleotide_cyclase"/>
</dbReference>
<dbReference type="InterPro" id="IPR013767">
    <property type="entry name" value="PAS_fold"/>
</dbReference>
<dbReference type="InterPro" id="IPR052155">
    <property type="entry name" value="Biofilm_reg_signaling"/>
</dbReference>
<dbReference type="Gene3D" id="3.30.70.270">
    <property type="match status" value="1"/>
</dbReference>
<comment type="caution">
    <text evidence="4">The sequence shown here is derived from an EMBL/GenBank/DDBJ whole genome shotgun (WGS) entry which is preliminary data.</text>
</comment>
<sequence>MADVQLSRIGGEFLCPAQEAAFQAGRLPETRRHARLMFALSTVLNFAFLASDWRFYGEPHFWVAVPARLIVVFASIACFLLAARVSEFRVLQRIMLAWEAIATISIAFLVSSRSDIALFVVLLLPTLFMLVVPTSFRWTVIVAFGSSAILMAAYMLPPPIPATALGLILALSIQIIGLLLSVMRSNRLRRLEWAAAEAQRRANLDLAESKRLVEAMFGAVPVPVVVSTRTGRIASMNEAAIRFFRIPRQDGYAHLTTRDLVPSEGRRRIHAGITAHQKVRNIELPLQTADGHQRQVLLSAGRVDIAGEECVVSSLVDITDRKADEQAVQRAATHDALTGLPNRALFQTTLDTAIVSAAVGASSVGLILLDLDAFKEINDTLGHDAGDTLLIEIARRLSGTVGGKDLVARLGGDEFVIVVADGARHGPDGNRRILAVAQAVFDVLGAPVAVAGRNIQTRASLGLALYPQQAASSAELLTNADLALYAAKGAGRNRAALFEPALRTRIDARVRLNQEFRAALDEGRIVPFYQPKVSFATGRVVGFEALTRWNHAVKGILSPGAFESVFDDAEIGVLLGSNLAEQVVADIAGWLAVGIDPGRVFINLSTAQFADKALAEKLLAVLEQYGVPPERLGVEVTETVLLNGQAERICEVLNALQAAGIRVALDDFGTGYASLTHLKRFPVDEIKIDRSFVSDLTRDANDAAIVTALLRLGRSLGLDVTAEGVETSEQAMFLDLGGCTCAQGYLYSRPMAGRDVPPYLERPEPALPPLLAALPEAAE</sequence>
<dbReference type="PANTHER" id="PTHR44757:SF2">
    <property type="entry name" value="BIOFILM ARCHITECTURE MAINTENANCE PROTEIN MBAA"/>
    <property type="match status" value="1"/>
</dbReference>
<dbReference type="CDD" id="cd01948">
    <property type="entry name" value="EAL"/>
    <property type="match status" value="1"/>
</dbReference>
<feature type="transmembrane region" description="Helical" evidence="1">
    <location>
        <begin position="90"/>
        <end position="110"/>
    </location>
</feature>
<reference evidence="4" key="1">
    <citation type="journal article" date="2021" name="Front. Microbiol.">
        <title>Comprehensive Comparative Genomics and Phenotyping of Methylobacterium Species.</title>
        <authorList>
            <person name="Alessa O."/>
            <person name="Ogura Y."/>
            <person name="Fujitani Y."/>
            <person name="Takami H."/>
            <person name="Hayashi T."/>
            <person name="Sahin N."/>
            <person name="Tani A."/>
        </authorList>
    </citation>
    <scope>NUCLEOTIDE SEQUENCE</scope>
    <source>
        <strain evidence="4">LMG 23639</strain>
    </source>
</reference>
<feature type="transmembrane region" description="Helical" evidence="1">
    <location>
        <begin position="162"/>
        <end position="182"/>
    </location>
</feature>
<dbReference type="Pfam" id="PF00990">
    <property type="entry name" value="GGDEF"/>
    <property type="match status" value="1"/>
</dbReference>
<dbReference type="InterPro" id="IPR035919">
    <property type="entry name" value="EAL_sf"/>
</dbReference>
<dbReference type="PROSITE" id="PS50887">
    <property type="entry name" value="GGDEF"/>
    <property type="match status" value="1"/>
</dbReference>
<dbReference type="SMART" id="SM00267">
    <property type="entry name" value="GGDEF"/>
    <property type="match status" value="1"/>
</dbReference>
<protein>
    <recommendedName>
        <fullName evidence="6">Diguanylate cyclase</fullName>
    </recommendedName>
</protein>
<reference evidence="4" key="2">
    <citation type="submission" date="2021-08" db="EMBL/GenBank/DDBJ databases">
        <authorList>
            <person name="Tani A."/>
            <person name="Ola A."/>
            <person name="Ogura Y."/>
            <person name="Katsura K."/>
            <person name="Hayashi T."/>
        </authorList>
    </citation>
    <scope>NUCLEOTIDE SEQUENCE</scope>
    <source>
        <strain evidence="4">LMG 23639</strain>
    </source>
</reference>